<comment type="caution">
    <text evidence="2">The sequence shown here is derived from an EMBL/GenBank/DDBJ whole genome shotgun (WGS) entry which is preliminary data.</text>
</comment>
<protein>
    <submittedName>
        <fullName evidence="2">Uncharacterized protein</fullName>
    </submittedName>
</protein>
<evidence type="ECO:0000256" key="1">
    <source>
        <dbReference type="SAM" id="MobiDB-lite"/>
    </source>
</evidence>
<keyword evidence="3" id="KW-1185">Reference proteome</keyword>
<accession>A0ABQ7VSG5</accession>
<evidence type="ECO:0000313" key="3">
    <source>
        <dbReference type="Proteomes" id="UP000826656"/>
    </source>
</evidence>
<feature type="region of interest" description="Disordered" evidence="1">
    <location>
        <begin position="53"/>
        <end position="81"/>
    </location>
</feature>
<organism evidence="2 3">
    <name type="scientific">Solanum tuberosum</name>
    <name type="common">Potato</name>
    <dbReference type="NCBI Taxonomy" id="4113"/>
    <lineage>
        <taxon>Eukaryota</taxon>
        <taxon>Viridiplantae</taxon>
        <taxon>Streptophyta</taxon>
        <taxon>Embryophyta</taxon>
        <taxon>Tracheophyta</taxon>
        <taxon>Spermatophyta</taxon>
        <taxon>Magnoliopsida</taxon>
        <taxon>eudicotyledons</taxon>
        <taxon>Gunneridae</taxon>
        <taxon>Pentapetalae</taxon>
        <taxon>asterids</taxon>
        <taxon>lamiids</taxon>
        <taxon>Solanales</taxon>
        <taxon>Solanaceae</taxon>
        <taxon>Solanoideae</taxon>
        <taxon>Solaneae</taxon>
        <taxon>Solanum</taxon>
    </lineage>
</organism>
<dbReference type="Proteomes" id="UP000826656">
    <property type="component" value="Unassembled WGS sequence"/>
</dbReference>
<proteinExistence type="predicted"/>
<feature type="compositionally biased region" description="Basic residues" evidence="1">
    <location>
        <begin position="69"/>
        <end position="80"/>
    </location>
</feature>
<name>A0ABQ7VSG5_SOLTU</name>
<evidence type="ECO:0000313" key="2">
    <source>
        <dbReference type="EMBL" id="KAH0770760.1"/>
    </source>
</evidence>
<gene>
    <name evidence="2" type="ORF">KY290_014741</name>
</gene>
<dbReference type="EMBL" id="JAIVGD010000011">
    <property type="protein sequence ID" value="KAH0770760.1"/>
    <property type="molecule type" value="Genomic_DNA"/>
</dbReference>
<sequence length="196" mass="22244">MTHKDFEQWSCCNDMEKQGRLHSWLQDKWGGGGTFRSGNQANKGANTSHNFINRGGGTSQNFGNPNQRFGKHFQKSRPRNVKYDPNVSCDRCGKTGHLKLDSFRLIGFPEDFQFTKNKNYQVSVKGNAAISTEDNEDTHHKYGEAFPHDYMQHLSKEQYSNLVHNVVKDAKLTQSGSSYNVNTVAGPFNEEGTSFW</sequence>
<reference evidence="2 3" key="1">
    <citation type="journal article" date="2021" name="bioRxiv">
        <title>Chromosome-scale and haplotype-resolved genome assembly of a tetraploid potato cultivar.</title>
        <authorList>
            <person name="Sun H."/>
            <person name="Jiao W.-B."/>
            <person name="Krause K."/>
            <person name="Campoy J.A."/>
            <person name="Goel M."/>
            <person name="Folz-Donahue K."/>
            <person name="Kukat C."/>
            <person name="Huettel B."/>
            <person name="Schneeberger K."/>
        </authorList>
    </citation>
    <scope>NUCLEOTIDE SEQUENCE [LARGE SCALE GENOMIC DNA]</scope>
    <source>
        <strain evidence="2">SolTubOtavaFocal</strain>
        <tissue evidence="2">Leaves</tissue>
    </source>
</reference>